<evidence type="ECO:0000313" key="3">
    <source>
        <dbReference type="EMBL" id="USG65287.1"/>
    </source>
</evidence>
<evidence type="ECO:0000313" key="4">
    <source>
        <dbReference type="Proteomes" id="UP001056500"/>
    </source>
</evidence>
<keyword evidence="2" id="KW-0732">Signal</keyword>
<evidence type="ECO:0000256" key="2">
    <source>
        <dbReference type="SAM" id="SignalP"/>
    </source>
</evidence>
<protein>
    <submittedName>
        <fullName evidence="3">Uncharacterized protein</fullName>
    </submittedName>
</protein>
<sequence>MKKILSLALATCVVFAGTSVFAETDHSKKHKTHHKMHTKSMKHKVHTKAAKGHKLHIKAAPGMPKTGMGGASESN</sequence>
<keyword evidence="4" id="KW-1185">Reference proteome</keyword>
<feature type="signal peptide" evidence="2">
    <location>
        <begin position="1"/>
        <end position="22"/>
    </location>
</feature>
<dbReference type="EMBL" id="CP098755">
    <property type="protein sequence ID" value="USG65287.1"/>
    <property type="molecule type" value="Genomic_DNA"/>
</dbReference>
<reference evidence="3" key="1">
    <citation type="submission" date="2022-06" db="EMBL/GenBank/DDBJ databases">
        <title>Genome sequencing of Brevibacillus sp. BB3-R1.</title>
        <authorList>
            <person name="Heo J."/>
            <person name="Lee D."/>
            <person name="Won M."/>
            <person name="Han B.-H."/>
            <person name="Hong S.-B."/>
            <person name="Kwon S.-W."/>
        </authorList>
    </citation>
    <scope>NUCLEOTIDE SEQUENCE</scope>
    <source>
        <strain evidence="3">BB3-R1</strain>
    </source>
</reference>
<accession>A0ABY4WDZ0</accession>
<evidence type="ECO:0000256" key="1">
    <source>
        <dbReference type="SAM" id="MobiDB-lite"/>
    </source>
</evidence>
<feature type="chain" id="PRO_5047115246" evidence="2">
    <location>
        <begin position="23"/>
        <end position="75"/>
    </location>
</feature>
<dbReference type="Proteomes" id="UP001056500">
    <property type="component" value="Chromosome"/>
</dbReference>
<feature type="region of interest" description="Disordered" evidence="1">
    <location>
        <begin position="26"/>
        <end position="75"/>
    </location>
</feature>
<proteinExistence type="predicted"/>
<gene>
    <name evidence="3" type="ORF">NDK47_24795</name>
</gene>
<organism evidence="3 4">
    <name type="scientific">Brevibacillus ruminantium</name>
    <dbReference type="NCBI Taxonomy" id="2950604"/>
    <lineage>
        <taxon>Bacteria</taxon>
        <taxon>Bacillati</taxon>
        <taxon>Bacillota</taxon>
        <taxon>Bacilli</taxon>
        <taxon>Bacillales</taxon>
        <taxon>Paenibacillaceae</taxon>
        <taxon>Brevibacillus</taxon>
    </lineage>
</organism>
<feature type="compositionally biased region" description="Basic residues" evidence="1">
    <location>
        <begin position="27"/>
        <end position="57"/>
    </location>
</feature>
<name>A0ABY4WDZ0_9BACL</name>